<evidence type="ECO:0000256" key="1">
    <source>
        <dbReference type="ARBA" id="ARBA00004429"/>
    </source>
</evidence>
<evidence type="ECO:0000256" key="7">
    <source>
        <dbReference type="ARBA" id="ARBA00022989"/>
    </source>
</evidence>
<keyword evidence="4" id="KW-1003">Cell membrane</keyword>
<dbReference type="RefSeq" id="WP_075802731.1">
    <property type="nucleotide sequence ID" value="NZ_MKZO01000012.1"/>
</dbReference>
<proteinExistence type="inferred from homology"/>
<feature type="transmembrane region" description="Helical" evidence="9">
    <location>
        <begin position="97"/>
        <end position="115"/>
    </location>
</feature>
<evidence type="ECO:0000256" key="2">
    <source>
        <dbReference type="ARBA" id="ARBA00010072"/>
    </source>
</evidence>
<keyword evidence="3 9" id="KW-0813">Transport</keyword>
<keyword evidence="6" id="KW-0029">Amino-acid transport</keyword>
<evidence type="ECO:0000313" key="11">
    <source>
        <dbReference type="EMBL" id="OLS63601.1"/>
    </source>
</evidence>
<evidence type="ECO:0000313" key="12">
    <source>
        <dbReference type="Proteomes" id="UP000186736"/>
    </source>
</evidence>
<evidence type="ECO:0000259" key="10">
    <source>
        <dbReference type="PROSITE" id="PS50928"/>
    </source>
</evidence>
<dbReference type="PROSITE" id="PS50928">
    <property type="entry name" value="ABC_TM1"/>
    <property type="match status" value="1"/>
</dbReference>
<feature type="transmembrane region" description="Helical" evidence="9">
    <location>
        <begin position="122"/>
        <end position="145"/>
    </location>
</feature>
<comment type="similarity">
    <text evidence="2">Belongs to the binding-protein-dependent transport system permease family. HisMQ subfamily.</text>
</comment>
<reference evidence="11 12" key="1">
    <citation type="submission" date="2016-10" db="EMBL/GenBank/DDBJ databases">
        <title>Genome Sequence of Pseudomonas putida GM4FR.</title>
        <authorList>
            <person name="Poehlein A."/>
            <person name="Wemheuer F."/>
            <person name="Hollensteiner J."/>
            <person name="Wemheuer B."/>
        </authorList>
    </citation>
    <scope>NUCLEOTIDE SEQUENCE [LARGE SCALE GENOMIC DNA]</scope>
    <source>
        <strain evidence="11 12">GM4FR</strain>
    </source>
</reference>
<feature type="transmembrane region" description="Helical" evidence="9">
    <location>
        <begin position="326"/>
        <end position="349"/>
    </location>
</feature>
<feature type="transmembrane region" description="Helical" evidence="9">
    <location>
        <begin position="233"/>
        <end position="253"/>
    </location>
</feature>
<accession>A0A1Q9R8B4</accession>
<dbReference type="Pfam" id="PF00528">
    <property type="entry name" value="BPD_transp_1"/>
    <property type="match status" value="1"/>
</dbReference>
<dbReference type="GO" id="GO:0006865">
    <property type="term" value="P:amino acid transport"/>
    <property type="evidence" value="ECO:0007669"/>
    <property type="project" value="UniProtKB-KW"/>
</dbReference>
<comment type="subcellular location">
    <subcellularLocation>
        <location evidence="1">Cell inner membrane</location>
        <topology evidence="1">Multi-pass membrane protein</topology>
    </subcellularLocation>
    <subcellularLocation>
        <location evidence="9">Cell membrane</location>
        <topology evidence="9">Multi-pass membrane protein</topology>
    </subcellularLocation>
</comment>
<evidence type="ECO:0000256" key="4">
    <source>
        <dbReference type="ARBA" id="ARBA00022475"/>
    </source>
</evidence>
<gene>
    <name evidence="11" type="primary">yhdY_1</name>
    <name evidence="11" type="ORF">PSEMO_17400</name>
</gene>
<keyword evidence="7 9" id="KW-1133">Transmembrane helix</keyword>
<sequence length="370" mass="40711">MNAFVFKPDMPPPVKTVGVVAWLRANLFSSGFNTLLTLGALYLVWLIVPPLLQWAVFKADWLGTSRADCSGQGACWVFIHQRFDQFMYGYYPGEQRWRVDLVVLAALLGVLPLFLKRLPRKALYGAGFLLLYPLLAYVLLFGGMAGLVKVPTSQWGGLLLTLVIATVGIAGALPLGILLALGRRSRMPAVKVVCVTFIEFWRGVPLITVLFMSSVMLPLFLPEGMSFDKLLRAMIGVILFQSAYIAEVVRGGLQAIPKGQYEAAAAMGLGYWRAMGLVILPQALKLVIPGIVNTFIALFKDTSLVVIIGLFDLLNSVKQAAADPAWLGMATEGYVFAALVFWIFCFGMSHYSRGLERKLDTGHTRQERQA</sequence>
<evidence type="ECO:0000256" key="8">
    <source>
        <dbReference type="ARBA" id="ARBA00023136"/>
    </source>
</evidence>
<dbReference type="InterPro" id="IPR043429">
    <property type="entry name" value="ArtM/GltK/GlnP/TcyL/YhdX-like"/>
</dbReference>
<dbReference type="InterPro" id="IPR000515">
    <property type="entry name" value="MetI-like"/>
</dbReference>
<evidence type="ECO:0000256" key="5">
    <source>
        <dbReference type="ARBA" id="ARBA00022692"/>
    </source>
</evidence>
<evidence type="ECO:0000256" key="9">
    <source>
        <dbReference type="RuleBase" id="RU363032"/>
    </source>
</evidence>
<keyword evidence="5 9" id="KW-0812">Transmembrane</keyword>
<dbReference type="PANTHER" id="PTHR30614:SF41">
    <property type="entry name" value="INNER MEMBRANE AMINO-ACID ABC TRANSPORTER PERMEASE PROTEIN YHDY"/>
    <property type="match status" value="1"/>
</dbReference>
<dbReference type="SUPFAM" id="SSF161098">
    <property type="entry name" value="MetI-like"/>
    <property type="match status" value="1"/>
</dbReference>
<dbReference type="OrthoDB" id="9771188at2"/>
<feature type="transmembrane region" description="Helical" evidence="9">
    <location>
        <begin position="32"/>
        <end position="52"/>
    </location>
</feature>
<dbReference type="FunFam" id="1.10.3720.10:FF:000032">
    <property type="entry name" value="General amino acid ABC transporter permease"/>
    <property type="match status" value="1"/>
</dbReference>
<dbReference type="AlphaFoldDB" id="A0A1Q9R8B4"/>
<protein>
    <submittedName>
        <fullName evidence="11">Inner membrane amino-acid ABC transporter permease protein YhdY</fullName>
    </submittedName>
</protein>
<organism evidence="11 12">
    <name type="scientific">Pseudomonas putida</name>
    <name type="common">Arthrobacter siderocapsulatus</name>
    <dbReference type="NCBI Taxonomy" id="303"/>
    <lineage>
        <taxon>Bacteria</taxon>
        <taxon>Pseudomonadati</taxon>
        <taxon>Pseudomonadota</taxon>
        <taxon>Gammaproteobacteria</taxon>
        <taxon>Pseudomonadales</taxon>
        <taxon>Pseudomonadaceae</taxon>
        <taxon>Pseudomonas</taxon>
    </lineage>
</organism>
<keyword evidence="8 9" id="KW-0472">Membrane</keyword>
<feature type="transmembrane region" description="Helical" evidence="9">
    <location>
        <begin position="157"/>
        <end position="182"/>
    </location>
</feature>
<dbReference type="GO" id="GO:0043190">
    <property type="term" value="C:ATP-binding cassette (ABC) transporter complex"/>
    <property type="evidence" value="ECO:0007669"/>
    <property type="project" value="InterPro"/>
</dbReference>
<evidence type="ECO:0000256" key="6">
    <source>
        <dbReference type="ARBA" id="ARBA00022970"/>
    </source>
</evidence>
<dbReference type="PANTHER" id="PTHR30614">
    <property type="entry name" value="MEMBRANE COMPONENT OF AMINO ACID ABC TRANSPORTER"/>
    <property type="match status" value="1"/>
</dbReference>
<dbReference type="Gene3D" id="1.10.3720.10">
    <property type="entry name" value="MetI-like"/>
    <property type="match status" value="1"/>
</dbReference>
<dbReference type="EMBL" id="MKZO01000012">
    <property type="protein sequence ID" value="OLS63601.1"/>
    <property type="molecule type" value="Genomic_DNA"/>
</dbReference>
<dbReference type="CDD" id="cd06261">
    <property type="entry name" value="TM_PBP2"/>
    <property type="match status" value="1"/>
</dbReference>
<dbReference type="InterPro" id="IPR035906">
    <property type="entry name" value="MetI-like_sf"/>
</dbReference>
<comment type="caution">
    <text evidence="11">The sequence shown here is derived from an EMBL/GenBank/DDBJ whole genome shotgun (WGS) entry which is preliminary data.</text>
</comment>
<dbReference type="GO" id="GO:0022857">
    <property type="term" value="F:transmembrane transporter activity"/>
    <property type="evidence" value="ECO:0007669"/>
    <property type="project" value="InterPro"/>
</dbReference>
<feature type="domain" description="ABC transmembrane type-1" evidence="10">
    <location>
        <begin position="158"/>
        <end position="347"/>
    </location>
</feature>
<evidence type="ECO:0000256" key="3">
    <source>
        <dbReference type="ARBA" id="ARBA00022448"/>
    </source>
</evidence>
<feature type="transmembrane region" description="Helical" evidence="9">
    <location>
        <begin position="203"/>
        <end position="221"/>
    </location>
</feature>
<dbReference type="Proteomes" id="UP000186736">
    <property type="component" value="Unassembled WGS sequence"/>
</dbReference>
<name>A0A1Q9R8B4_PSEPU</name>
<dbReference type="InterPro" id="IPR010065">
    <property type="entry name" value="AA_ABC_transptr_permease_3TM"/>
</dbReference>
<dbReference type="NCBIfam" id="TIGR01726">
    <property type="entry name" value="HEQRo_perm_3TM"/>
    <property type="match status" value="1"/>
</dbReference>